<evidence type="ECO:0000256" key="1">
    <source>
        <dbReference type="SAM" id="MobiDB-lite"/>
    </source>
</evidence>
<feature type="region of interest" description="Disordered" evidence="1">
    <location>
        <begin position="1"/>
        <end position="22"/>
    </location>
</feature>
<evidence type="ECO:0000259" key="2">
    <source>
        <dbReference type="Pfam" id="PF18545"/>
    </source>
</evidence>
<name>A0A8J8GS47_9EURY</name>
<dbReference type="OrthoDB" id="271604at2157"/>
<comment type="caution">
    <text evidence="3">The sequence shown here is derived from an EMBL/GenBank/DDBJ whole genome shotgun (WGS) entry which is preliminary data.</text>
</comment>
<accession>A0A8J8GS47</accession>
<dbReference type="RefSeq" id="WP_174703147.1">
    <property type="nucleotide sequence ID" value="NZ_JABURA010000002.1"/>
</dbReference>
<gene>
    <name evidence="3" type="ORF">HT576_21055</name>
</gene>
<dbReference type="Proteomes" id="UP000728647">
    <property type="component" value="Unassembled WGS sequence"/>
</dbReference>
<feature type="compositionally biased region" description="Basic and acidic residues" evidence="1">
    <location>
        <begin position="8"/>
        <end position="21"/>
    </location>
</feature>
<dbReference type="Pfam" id="PF18545">
    <property type="entry name" value="HalOD1"/>
    <property type="match status" value="1"/>
</dbReference>
<evidence type="ECO:0000313" key="3">
    <source>
        <dbReference type="EMBL" id="NUB93489.1"/>
    </source>
</evidence>
<dbReference type="AlphaFoldDB" id="A0A8J8GS47"/>
<organism evidence="3 4">
    <name type="scientific">Haloterrigena gelatinilytica</name>
    <dbReference type="NCBI Taxonomy" id="2741724"/>
    <lineage>
        <taxon>Archaea</taxon>
        <taxon>Methanobacteriati</taxon>
        <taxon>Methanobacteriota</taxon>
        <taxon>Stenosarchaea group</taxon>
        <taxon>Halobacteria</taxon>
        <taxon>Halobacteriales</taxon>
        <taxon>Natrialbaceae</taxon>
        <taxon>Haloterrigena</taxon>
    </lineage>
</organism>
<reference evidence="3" key="1">
    <citation type="submission" date="2020-06" db="EMBL/GenBank/DDBJ databases">
        <title>Haloterrigena sp. nov., an extremely halophilic archaeon isolated from a saline sediment.</title>
        <authorList>
            <person name="Liu B.-B."/>
        </authorList>
    </citation>
    <scope>NUCLEOTIDE SEQUENCE</scope>
    <source>
        <strain evidence="3">SYSU A121-1</strain>
    </source>
</reference>
<evidence type="ECO:0000313" key="4">
    <source>
        <dbReference type="Proteomes" id="UP000728647"/>
    </source>
</evidence>
<dbReference type="EMBL" id="JABURA010000002">
    <property type="protein sequence ID" value="NUB93489.1"/>
    <property type="molecule type" value="Genomic_DNA"/>
</dbReference>
<proteinExistence type="predicted"/>
<sequence length="96" mass="10397">MSSAVDSAADRPTHHLHHDWSGEEWASDRIVQAIAEYENENPEDLPPLSGSINPEAIDSAFESTDGSAGKAGCITFSYYGYTVLVQSTGQILIKKN</sequence>
<protein>
    <recommendedName>
        <fullName evidence="2">Halobacterial output domain-containing protein</fullName>
    </recommendedName>
</protein>
<dbReference type="InterPro" id="IPR040624">
    <property type="entry name" value="HalOD1"/>
</dbReference>
<feature type="domain" description="Halobacterial output" evidence="2">
    <location>
        <begin position="24"/>
        <end position="94"/>
    </location>
</feature>